<dbReference type="EMBL" id="MU274903">
    <property type="protein sequence ID" value="KAI0092435.1"/>
    <property type="molecule type" value="Genomic_DNA"/>
</dbReference>
<gene>
    <name evidence="1" type="ORF">BDY19DRAFT_924337</name>
</gene>
<protein>
    <submittedName>
        <fullName evidence="1">MBOAT, membrane-bound O-acyltransferase family-domain-containing protein</fullName>
    </submittedName>
</protein>
<accession>A0ACB8UDT1</accession>
<comment type="caution">
    <text evidence="1">The sequence shown here is derived from an EMBL/GenBank/DDBJ whole genome shotgun (WGS) entry which is preliminary data.</text>
</comment>
<keyword evidence="2" id="KW-1185">Reference proteome</keyword>
<evidence type="ECO:0000313" key="2">
    <source>
        <dbReference type="Proteomes" id="UP001055072"/>
    </source>
</evidence>
<name>A0ACB8UDT1_9APHY</name>
<sequence length="539" mass="60242">MDAVFLPLADALGASVDQIKLISCLLISYPLGSVFIRIPNSQPNLKHLFNVFVTLVYFIPVLNLWDGFLQLLADVLVTYYVAKNVKSANMPWIVFALVFGHLTANHIIRAIFQFSYETFEVTGPQMVLVMKLTTFAWNVYDGRRPAEELDKWQTEKRVVEYPSLVEFLGYAFYFPGILVGPYLEFANYRALIDGSVFKIIEKESEARRAAVTIPGRLVPRGRKRVAYRKMVTGLVYLGLFVFFGGQYNYSIAIQDWFPSKSILYRIAIFQVCGVFERMKYYAIWTLTEGAAILTGLGFTGFGPGGSTRWDGAANVKVATIEFAPNMKVLLDSWNMKTNVWLRECVYKRVTPKGKKPGFRSSMLTFATSAFWHGISAGYYLTFLLGGFVQTVGRLCRSNIRPLFLPATYVEQRGAPPPPQTAIKRVYDFIGAILTTMILNYMAAPFMLLTWHDSILGWSRLGWYGHIAIGGTLAFFHLGGTKFLKKTQAARAKKAGVAVNGKATTTPHGSGTSTPGEVPVLPPLDSMVKEVEKAAFARKL</sequence>
<proteinExistence type="predicted"/>
<dbReference type="Proteomes" id="UP001055072">
    <property type="component" value="Unassembled WGS sequence"/>
</dbReference>
<reference evidence="1" key="1">
    <citation type="journal article" date="2021" name="Environ. Microbiol.">
        <title>Gene family expansions and transcriptome signatures uncover fungal adaptations to wood decay.</title>
        <authorList>
            <person name="Hage H."/>
            <person name="Miyauchi S."/>
            <person name="Viragh M."/>
            <person name="Drula E."/>
            <person name="Min B."/>
            <person name="Chaduli D."/>
            <person name="Navarro D."/>
            <person name="Favel A."/>
            <person name="Norest M."/>
            <person name="Lesage-Meessen L."/>
            <person name="Balint B."/>
            <person name="Merenyi Z."/>
            <person name="de Eugenio L."/>
            <person name="Morin E."/>
            <person name="Martinez A.T."/>
            <person name="Baldrian P."/>
            <person name="Stursova M."/>
            <person name="Martinez M.J."/>
            <person name="Novotny C."/>
            <person name="Magnuson J.K."/>
            <person name="Spatafora J.W."/>
            <person name="Maurice S."/>
            <person name="Pangilinan J."/>
            <person name="Andreopoulos W."/>
            <person name="LaButti K."/>
            <person name="Hundley H."/>
            <person name="Na H."/>
            <person name="Kuo A."/>
            <person name="Barry K."/>
            <person name="Lipzen A."/>
            <person name="Henrissat B."/>
            <person name="Riley R."/>
            <person name="Ahrendt S."/>
            <person name="Nagy L.G."/>
            <person name="Grigoriev I.V."/>
            <person name="Martin F."/>
            <person name="Rosso M.N."/>
        </authorList>
    </citation>
    <scope>NUCLEOTIDE SEQUENCE</scope>
    <source>
        <strain evidence="1">CBS 384.51</strain>
    </source>
</reference>
<evidence type="ECO:0000313" key="1">
    <source>
        <dbReference type="EMBL" id="KAI0092435.1"/>
    </source>
</evidence>
<organism evidence="1 2">
    <name type="scientific">Irpex rosettiformis</name>
    <dbReference type="NCBI Taxonomy" id="378272"/>
    <lineage>
        <taxon>Eukaryota</taxon>
        <taxon>Fungi</taxon>
        <taxon>Dikarya</taxon>
        <taxon>Basidiomycota</taxon>
        <taxon>Agaricomycotina</taxon>
        <taxon>Agaricomycetes</taxon>
        <taxon>Polyporales</taxon>
        <taxon>Irpicaceae</taxon>
        <taxon>Irpex</taxon>
    </lineage>
</organism>